<proteinExistence type="predicted"/>
<protein>
    <submittedName>
        <fullName evidence="2">Twinfilin-1</fullName>
    </submittedName>
</protein>
<evidence type="ECO:0000313" key="1">
    <source>
        <dbReference type="Proteomes" id="UP000035642"/>
    </source>
</evidence>
<accession>A0A0K0D001</accession>
<organism evidence="1 2">
    <name type="scientific">Angiostrongylus cantonensis</name>
    <name type="common">Rat lungworm</name>
    <dbReference type="NCBI Taxonomy" id="6313"/>
    <lineage>
        <taxon>Eukaryota</taxon>
        <taxon>Metazoa</taxon>
        <taxon>Ecdysozoa</taxon>
        <taxon>Nematoda</taxon>
        <taxon>Chromadorea</taxon>
        <taxon>Rhabditida</taxon>
        <taxon>Rhabditina</taxon>
        <taxon>Rhabditomorpha</taxon>
        <taxon>Strongyloidea</taxon>
        <taxon>Metastrongylidae</taxon>
        <taxon>Angiostrongylus</taxon>
    </lineage>
</organism>
<sequence>MYKLGIFRDNLPNFVAGSLSAELRNFGFTHRMEKGMNVTTAAITQANERVRCSKPNSLRELINFGIHWSDKSDEPHGKWEVMSDLAKDGTHRKGELKMRNCHRTVPIELLQIRIFILEKTHHVIARRKVEIELPSDFEIHDVLDLVEDKIKPRFYVFRMSNAFSRNFDEMQIYYSAEPIRSRRVLRRMSIPSTLKTTLNSIANGRNRINFVVAVKGVCVLENDPTSDQELRQQIISAV</sequence>
<dbReference type="WBParaSite" id="ACAC_0000335901-mRNA-1">
    <property type="protein sequence ID" value="ACAC_0000335901-mRNA-1"/>
    <property type="gene ID" value="ACAC_0000335901"/>
</dbReference>
<evidence type="ECO:0000313" key="2">
    <source>
        <dbReference type="WBParaSite" id="ACAC_0000335901-mRNA-1"/>
    </source>
</evidence>
<dbReference type="AlphaFoldDB" id="A0A0K0D001"/>
<reference evidence="2" key="2">
    <citation type="submission" date="2017-02" db="UniProtKB">
        <authorList>
            <consortium name="WormBaseParasite"/>
        </authorList>
    </citation>
    <scope>IDENTIFICATION</scope>
</reference>
<keyword evidence="1" id="KW-1185">Reference proteome</keyword>
<name>A0A0K0D001_ANGCA</name>
<reference evidence="1" key="1">
    <citation type="submission" date="2012-09" db="EMBL/GenBank/DDBJ databases">
        <authorList>
            <person name="Martin A.A."/>
        </authorList>
    </citation>
    <scope>NUCLEOTIDE SEQUENCE</scope>
</reference>
<dbReference type="Proteomes" id="UP000035642">
    <property type="component" value="Unassembled WGS sequence"/>
</dbReference>